<keyword evidence="5" id="KW-1133">Transmembrane helix</keyword>
<dbReference type="GeneID" id="113497422"/>
<comment type="similarity">
    <text evidence="1 4">Belongs to the UDP-glycosyltransferase family.</text>
</comment>
<dbReference type="GO" id="GO:0008194">
    <property type="term" value="F:UDP-glycosyltransferase activity"/>
    <property type="evidence" value="ECO:0007669"/>
    <property type="project" value="InterPro"/>
</dbReference>
<proteinExistence type="inferred from homology"/>
<accession>A0A7E5VWR9</accession>
<gene>
    <name evidence="7" type="primary">LOC113497422</name>
</gene>
<dbReference type="RefSeq" id="XP_026732774.1">
    <property type="nucleotide sequence ID" value="XM_026876973.1"/>
</dbReference>
<dbReference type="PROSITE" id="PS00375">
    <property type="entry name" value="UDPGT"/>
    <property type="match status" value="1"/>
</dbReference>
<evidence type="ECO:0000313" key="6">
    <source>
        <dbReference type="Proteomes" id="UP000322000"/>
    </source>
</evidence>
<dbReference type="PANTHER" id="PTHR48043">
    <property type="entry name" value="EG:EG0003.4 PROTEIN-RELATED"/>
    <property type="match status" value="1"/>
</dbReference>
<protein>
    <submittedName>
        <fullName evidence="7">UDP-glucuronosyltransferase 2B7-like</fullName>
    </submittedName>
</protein>
<dbReference type="AlphaFoldDB" id="A0A7E5VWR9"/>
<dbReference type="PANTHER" id="PTHR48043:SF114">
    <property type="entry name" value="IP04436P-RELATED"/>
    <property type="match status" value="1"/>
</dbReference>
<keyword evidence="5" id="KW-0812">Transmembrane</keyword>
<keyword evidence="2 4" id="KW-0328">Glycosyltransferase</keyword>
<sequence>MHKLHTGGYMPTVAHWPSECINACQIPTMHFFLIVFMIFASACEGFNILALLPYSGKSHFMVFEPIIDELARRGHHVTVVSFFPAATPHENRRDVSLVGLAPLNVEVMDLKNFDGASLFTRKFYNQFVLVTDLVNLNVEVCEQILNSDVFDEFLKARGDFDVILVEHFNTGCMQGIVHNYGVPSIGLMSCALLPWGPERVGAQVDPARFPSMLLPLTDDMTFLELVENTFNVYFYIYWQNYLCRKEQTLLEEKLGYKLPPLGDIESNASVILINTHHTLNGVRVLPPSVVEVGGVHLHNKSVKALPEYLEKWISQSKHGFILFSFGSLIRGSSLPPKRLDAILKIFALLPQRIIWKWETEDIKDLPENVLVLKWLPQYDLLHHPSCVAFITHAGLLSLTEAVEAGVPMVMVPVLGDQPGNAAHAQRAGIAEVIPLYDLDEHTLYEALLKVLTPEMRARAKKFSQVWSERPLSPMDTAIYHIEYTARHGGFNSLSRRHNYNTQLFVIKYGTLIVILTVIFVIASCCCRTKKVKVKLS</sequence>
<dbReference type="Gene3D" id="3.40.50.2000">
    <property type="entry name" value="Glycogen Phosphorylase B"/>
    <property type="match status" value="2"/>
</dbReference>
<dbReference type="InParanoid" id="A0A7E5VWR9"/>
<dbReference type="CDD" id="cd03784">
    <property type="entry name" value="GT1_Gtf-like"/>
    <property type="match status" value="1"/>
</dbReference>
<keyword evidence="6" id="KW-1185">Reference proteome</keyword>
<dbReference type="Proteomes" id="UP000322000">
    <property type="component" value="Chromosome 9"/>
</dbReference>
<keyword evidence="3 4" id="KW-0808">Transferase</keyword>
<evidence type="ECO:0000256" key="5">
    <source>
        <dbReference type="SAM" id="Phobius"/>
    </source>
</evidence>
<dbReference type="OrthoDB" id="5835829at2759"/>
<dbReference type="InterPro" id="IPR002213">
    <property type="entry name" value="UDP_glucos_trans"/>
</dbReference>
<reference evidence="7" key="1">
    <citation type="submission" date="2025-08" db="UniProtKB">
        <authorList>
            <consortium name="RefSeq"/>
        </authorList>
    </citation>
    <scope>IDENTIFICATION</scope>
</reference>
<keyword evidence="5" id="KW-0472">Membrane</keyword>
<evidence type="ECO:0000256" key="3">
    <source>
        <dbReference type="ARBA" id="ARBA00022679"/>
    </source>
</evidence>
<evidence type="ECO:0000256" key="2">
    <source>
        <dbReference type="ARBA" id="ARBA00022676"/>
    </source>
</evidence>
<dbReference type="InterPro" id="IPR050271">
    <property type="entry name" value="UDP-glycosyltransferase"/>
</dbReference>
<dbReference type="InterPro" id="IPR035595">
    <property type="entry name" value="UDP_glycos_trans_CS"/>
</dbReference>
<feature type="transmembrane region" description="Helical" evidence="5">
    <location>
        <begin position="31"/>
        <end position="54"/>
    </location>
</feature>
<dbReference type="KEGG" id="tnl:113497422"/>
<evidence type="ECO:0000256" key="4">
    <source>
        <dbReference type="RuleBase" id="RU003718"/>
    </source>
</evidence>
<dbReference type="FunFam" id="3.40.50.2000:FF:000050">
    <property type="entry name" value="UDP-glucuronosyltransferase"/>
    <property type="match status" value="1"/>
</dbReference>
<feature type="transmembrane region" description="Helical" evidence="5">
    <location>
        <begin position="505"/>
        <end position="526"/>
    </location>
</feature>
<evidence type="ECO:0000313" key="7">
    <source>
        <dbReference type="RefSeq" id="XP_026732774.1"/>
    </source>
</evidence>
<evidence type="ECO:0000256" key="1">
    <source>
        <dbReference type="ARBA" id="ARBA00009995"/>
    </source>
</evidence>
<dbReference type="Pfam" id="PF00201">
    <property type="entry name" value="UDPGT"/>
    <property type="match status" value="1"/>
</dbReference>
<dbReference type="SUPFAM" id="SSF53756">
    <property type="entry name" value="UDP-Glycosyltransferase/glycogen phosphorylase"/>
    <property type="match status" value="1"/>
</dbReference>
<name>A0A7E5VWR9_TRINI</name>
<organism evidence="6 7">
    <name type="scientific">Trichoplusia ni</name>
    <name type="common">Cabbage looper</name>
    <dbReference type="NCBI Taxonomy" id="7111"/>
    <lineage>
        <taxon>Eukaryota</taxon>
        <taxon>Metazoa</taxon>
        <taxon>Ecdysozoa</taxon>
        <taxon>Arthropoda</taxon>
        <taxon>Hexapoda</taxon>
        <taxon>Insecta</taxon>
        <taxon>Pterygota</taxon>
        <taxon>Neoptera</taxon>
        <taxon>Endopterygota</taxon>
        <taxon>Lepidoptera</taxon>
        <taxon>Glossata</taxon>
        <taxon>Ditrysia</taxon>
        <taxon>Noctuoidea</taxon>
        <taxon>Noctuidae</taxon>
        <taxon>Plusiinae</taxon>
        <taxon>Trichoplusia</taxon>
    </lineage>
</organism>